<protein>
    <recommendedName>
        <fullName evidence="13">Polyketide synthase</fullName>
    </recommendedName>
</protein>
<dbReference type="SUPFAM" id="SSF47336">
    <property type="entry name" value="ACP-like"/>
    <property type="match status" value="1"/>
</dbReference>
<dbReference type="Pfam" id="PF00109">
    <property type="entry name" value="ketoacyl-synt"/>
    <property type="match status" value="1"/>
</dbReference>
<dbReference type="PROSITE" id="PS52019">
    <property type="entry name" value="PKS_MFAS_DH"/>
    <property type="match status" value="1"/>
</dbReference>
<dbReference type="InterPro" id="IPR013154">
    <property type="entry name" value="ADH-like_N"/>
</dbReference>
<dbReference type="SUPFAM" id="SSF50129">
    <property type="entry name" value="GroES-like"/>
    <property type="match status" value="1"/>
</dbReference>
<feature type="domain" description="Carrier" evidence="8">
    <location>
        <begin position="2455"/>
        <end position="2532"/>
    </location>
</feature>
<organism evidence="11 12">
    <name type="scientific">Apiospora phragmitis</name>
    <dbReference type="NCBI Taxonomy" id="2905665"/>
    <lineage>
        <taxon>Eukaryota</taxon>
        <taxon>Fungi</taxon>
        <taxon>Dikarya</taxon>
        <taxon>Ascomycota</taxon>
        <taxon>Pezizomycotina</taxon>
        <taxon>Sordariomycetes</taxon>
        <taxon>Xylariomycetidae</taxon>
        <taxon>Amphisphaeriales</taxon>
        <taxon>Apiosporaceae</taxon>
        <taxon>Apiospora</taxon>
    </lineage>
</organism>
<evidence type="ECO:0008006" key="13">
    <source>
        <dbReference type="Google" id="ProtNLM"/>
    </source>
</evidence>
<dbReference type="InterPro" id="IPR042104">
    <property type="entry name" value="PKS_dehydratase_sf"/>
</dbReference>
<dbReference type="InterPro" id="IPR020843">
    <property type="entry name" value="ER"/>
</dbReference>
<dbReference type="Proteomes" id="UP001480595">
    <property type="component" value="Unassembled WGS sequence"/>
</dbReference>
<dbReference type="InterPro" id="IPR014043">
    <property type="entry name" value="Acyl_transferase_dom"/>
</dbReference>
<dbReference type="InterPro" id="IPR016036">
    <property type="entry name" value="Malonyl_transacylase_ACP-bd"/>
</dbReference>
<dbReference type="CDD" id="cd05195">
    <property type="entry name" value="enoyl_red"/>
    <property type="match status" value="1"/>
</dbReference>
<dbReference type="Pfam" id="PF23114">
    <property type="entry name" value="NAD-bd_HRPKS_sdrA"/>
    <property type="match status" value="1"/>
</dbReference>
<dbReference type="SMART" id="SM00829">
    <property type="entry name" value="PKS_ER"/>
    <property type="match status" value="1"/>
</dbReference>
<evidence type="ECO:0000259" key="10">
    <source>
        <dbReference type="PROSITE" id="PS52019"/>
    </source>
</evidence>
<evidence type="ECO:0000256" key="5">
    <source>
        <dbReference type="ARBA" id="ARBA00023268"/>
    </source>
</evidence>
<dbReference type="PROSITE" id="PS00606">
    <property type="entry name" value="KS3_1"/>
    <property type="match status" value="1"/>
</dbReference>
<dbReference type="InterPro" id="IPR049900">
    <property type="entry name" value="PKS_mFAS_DH"/>
</dbReference>
<evidence type="ECO:0000259" key="9">
    <source>
        <dbReference type="PROSITE" id="PS52004"/>
    </source>
</evidence>
<dbReference type="Gene3D" id="3.40.50.720">
    <property type="entry name" value="NAD(P)-binding Rossmann-like Domain"/>
    <property type="match status" value="1"/>
</dbReference>
<dbReference type="RefSeq" id="XP_066717156.1">
    <property type="nucleotide sequence ID" value="XM_066857887.1"/>
</dbReference>
<dbReference type="Pfam" id="PF00698">
    <property type="entry name" value="Acyl_transf_1"/>
    <property type="match status" value="1"/>
</dbReference>
<feature type="region of interest" description="C-terminal hotdog fold" evidence="7">
    <location>
        <begin position="1098"/>
        <end position="1253"/>
    </location>
</feature>
<dbReference type="Gene3D" id="3.10.129.110">
    <property type="entry name" value="Polyketide synthase dehydratase"/>
    <property type="match status" value="1"/>
</dbReference>
<dbReference type="InterPro" id="IPR020841">
    <property type="entry name" value="PKS_Beta-ketoAc_synthase_dom"/>
</dbReference>
<dbReference type="InterPro" id="IPR032821">
    <property type="entry name" value="PKS_assoc"/>
</dbReference>
<sequence length="2542" mass="279486">MPEPSEPIAVVGIAGRFPGDADNPQKLWDMVREGRNALTKIPTSRFNVEAFYHPHGERQGTLNVNKAHFMDRDVSAFDAQFFNLRASEVEAMDPQQRMALECTYEALENEAAGIPKEKVWGSNISCYVGSFTDDYKGMLNCDRENLPLYESTGVGSAMMSNRISWFFDMKGPSISIDTACSSSLVAFHLGCQSLRTGESTMAVVGGTNYILLPDMMGVMASLQFLSPDGKSRSFDHKANGYSRGEGAAFCVLKTLSRALEDGDVIRGIIRNSAVNQDGNTNGITFPSADAQEVLIRKAYADAGLSLAHTAYIEAHGTGTAAGDPLEAQAIGNTFGRARQSGDPVYMGSIKSNVGHLEGGSGLTQVIKAILMLEHGKIPPSLHYERPNPKIHMNDWNLRVPTELTPWPEAGLRRISINSFGYGGTNAHVIIDDAYHYMKANQLTGHHNVQVADGSSPAVSDDSGMSLGKAVDYMALENPSTSGGSEPVEALSPIPRLLPLSSNDMEGIGRTCIAYANCLRLRLDELDLKQTPEVFDKLVYTLTSRRSRLPWKSFLIASSFDGAISALEDTIAEPVRSPDSEKTPLLFVFTGQGAQWYAMGRELLSNPVFHQSIEEADTYMKGLGASWSLKSELQRDSVDSHLGLAHISQPACTALQVALVDLLRQWNIFPDAVIGHSSGEIAAAYAKNAITRQDAWVIAYHRGRLASDVGLAGAMIATGLGPDDAAAYIDRYVPDRVVVGCVNSPTSTTLSGDAEAIDKLKNIIDGEGHFTRKLANVHVAYHSNHMRHVAEIYRQALAHITPLPQNLERTKMFSSLYPGTVSNEMLGPDYWVDNMVSPVNFLGGMQALIKSHVNVKNRRRNNQKDFATMIIELGPHGALHEPLRQIFTDRSDNSAPLKELKYQSILERGKCAMQTTLTLAGKLFQLGYPIDIKAVNGLVATASTPFLTLDSLDYEPRFRNILKGSEVPWMRQHKVQGVTLYPATGMVIMAIEAMCQKADPAREIEGYELRGVVIGKALIVPDDDDEGGVETMLTVRPSTNAPLWQKFQLYSRRESWERNCSGLMRIHYKSTGNPSFANENEILVSGYRKENGRITGEYTRHQKPRQFYDNLESIGLQYGPVFQGLVSIKKGDHQSVCTIKIPDTKSTMKHNFEYPHVIHPATLDSIIQMSFLSYSTVYKDISVTMVPTGIGRLYVSASMPTEPGIELPGFSCAKKAASGERKDLVVLAQDKHWNKPLVIVEDIKAAALASSRNSQSFRKLISGFHWGLDISLLHSSEIKKLCRDRFDSRGKGNQILLLELELELERACLIIIKRVLAEITPKHSSSFVGHFKLFWEYMKRCHEKGLRGEHWHQTHALHRGLDSSPEPGWLRMSSEAEDELLTRVSRSSADGAALVQHGRHLPQILRGEVRTHDVLMQDNILGNFYQDGLGKVQSSVLANYVDLMAHKNPTMKILEVGAGYFEKAQQKLAHWVPFMHFAPLNVEQDPAEQQFEPGSYDLIIAALVLHATKSIKQALENTRKLLKPGGKLILTEITNAAEKMHFHMIVGSFEGWWYGEEDGRHNGPTLTVSQWDELMKSSGFTGVDFDFGDHQNERDIGTSVIATTASQPSCESITPSALIVLPKHHDVEVLAFVEQLSKLLVDQGCNVLVRQLHETTNLELSHYSALVLLDATKQEAYLPSISDQDWEALQRIVLASHDTIYVTRGGAVKSENPSASLMSGLARSIRSEDIESRLTTLDLDYESPIASQETVSAAYRVFIRACNAQKGGIFDWEVAVRNGLPMVPRVMLDKDMNDIVTELNVSPAPRQMPFRQEGRSLTMAVGTPGRLDTLHFRDERSTNALNQLGENQVEIEIKAAGLNFLDIMAAMGQLELPAIGLDCSGIIRRIGNSVTKLKEGDAVMTWKLGTMGTRIFADESMVQLVPRGMDLITAASLPLIYSTAHHALSNIARLRHGESLLVHGAAGGVGQASVILAQHIGAQVFATVSSEEKKQLLINEYKIPDENIFHSRDTHFAAGVMRLTKNKGVDVVLNSLAGEKLHRSWRCIARFGRFVELGKRDIVGNTGIDMEPFLQNVSFHGVNMLDLLDHDVVTASRVFSEVMDLLDNKTIRPVHPITSYPFSQTEEAFRTMQMGKHTGKIVLEARDDDAIMATPPPLMAPMRFRPDATYVIAGGGGGLGRCIADWMAKSGAKHILLLSRSGDSKPNVRELLCRLREGGAQAAAFECDVSNEDQLLACLARCQSESWPEIRGVIQGAMVLRDGIYKNMTHEQFLGVTRVKVQGSWNLHKHMPKTMDFFVFLSSAAGVGGALAQGNYSAGSAYQDALAHYRRGQGLPACSIDIGLMLGVGFIAEETTSDRVYEHMRSSVFAGIREHEMLAILQAAITGQSVPGQETAAQLITGLTTGGMMAQARAEYPRIDKAKFGHIMNIDTHHMVQGPQRDGSGQRIRSELRQATSLDDAVRVTTDALVGKLSRLLTIPPDDIDPSVTAGSLGLDSLVASELRSWIQQEIESDIADVEMNENIPISSLAKKVATRSKVVSEAAKAA</sequence>
<keyword evidence="1" id="KW-0596">Phosphopantetheine</keyword>
<evidence type="ECO:0000256" key="3">
    <source>
        <dbReference type="ARBA" id="ARBA00022679"/>
    </source>
</evidence>
<keyword evidence="3" id="KW-0808">Transferase</keyword>
<dbReference type="SMART" id="SM00822">
    <property type="entry name" value="PKS_KR"/>
    <property type="match status" value="1"/>
</dbReference>
<dbReference type="Pfam" id="PF23297">
    <property type="entry name" value="ACP_SdgA_C"/>
    <property type="match status" value="1"/>
</dbReference>
<feature type="active site" description="Proton donor; for dehydratase activity" evidence="7">
    <location>
        <position position="1163"/>
    </location>
</feature>
<dbReference type="Pfam" id="PF21089">
    <property type="entry name" value="PKS_DH_N"/>
    <property type="match status" value="1"/>
</dbReference>
<evidence type="ECO:0000256" key="1">
    <source>
        <dbReference type="ARBA" id="ARBA00022450"/>
    </source>
</evidence>
<evidence type="ECO:0000313" key="12">
    <source>
        <dbReference type="Proteomes" id="UP001480595"/>
    </source>
</evidence>
<keyword evidence="6" id="KW-0012">Acyltransferase</keyword>
<dbReference type="InterPro" id="IPR013968">
    <property type="entry name" value="PKS_KR"/>
</dbReference>
<dbReference type="InterPro" id="IPR057326">
    <property type="entry name" value="KR_dom"/>
</dbReference>
<dbReference type="SMART" id="SM00826">
    <property type="entry name" value="PKS_DH"/>
    <property type="match status" value="1"/>
</dbReference>
<dbReference type="Pfam" id="PF02801">
    <property type="entry name" value="Ketoacyl-synt_C"/>
    <property type="match status" value="1"/>
</dbReference>
<dbReference type="PANTHER" id="PTHR43775">
    <property type="entry name" value="FATTY ACID SYNTHASE"/>
    <property type="match status" value="1"/>
</dbReference>
<dbReference type="Pfam" id="PF16197">
    <property type="entry name" value="KAsynt_C_assoc"/>
    <property type="match status" value="1"/>
</dbReference>
<dbReference type="Gene3D" id="3.40.366.10">
    <property type="entry name" value="Malonyl-Coenzyme A Acyl Carrier Protein, domain 2"/>
    <property type="match status" value="1"/>
</dbReference>
<dbReference type="Pfam" id="PF08240">
    <property type="entry name" value="ADH_N"/>
    <property type="match status" value="1"/>
</dbReference>
<dbReference type="CDD" id="cd02440">
    <property type="entry name" value="AdoMet_MTases"/>
    <property type="match status" value="1"/>
</dbReference>
<dbReference type="Pfam" id="PF08659">
    <property type="entry name" value="KR"/>
    <property type="match status" value="1"/>
</dbReference>
<dbReference type="InterPro" id="IPR049552">
    <property type="entry name" value="PKS_DH_N"/>
</dbReference>
<dbReference type="Gene3D" id="3.40.50.150">
    <property type="entry name" value="Vaccinia Virus protein VP39"/>
    <property type="match status" value="1"/>
</dbReference>
<dbReference type="SUPFAM" id="SSF51735">
    <property type="entry name" value="NAD(P)-binding Rossmann-fold domains"/>
    <property type="match status" value="2"/>
</dbReference>
<dbReference type="PROSITE" id="PS52004">
    <property type="entry name" value="KS3_2"/>
    <property type="match status" value="1"/>
</dbReference>
<keyword evidence="5" id="KW-0511">Multifunctional enzyme</keyword>
<dbReference type="InterPro" id="IPR049551">
    <property type="entry name" value="PKS_DH_C"/>
</dbReference>
<dbReference type="Gene3D" id="3.90.180.10">
    <property type="entry name" value="Medium-chain alcohol dehydrogenases, catalytic domain"/>
    <property type="match status" value="1"/>
</dbReference>
<dbReference type="InterPro" id="IPR014031">
    <property type="entry name" value="Ketoacyl_synth_C"/>
</dbReference>
<dbReference type="InterPro" id="IPR050091">
    <property type="entry name" value="PKS_NRPS_Biosynth_Enz"/>
</dbReference>
<reference evidence="11 12" key="1">
    <citation type="submission" date="2023-01" db="EMBL/GenBank/DDBJ databases">
        <title>Analysis of 21 Apiospora genomes using comparative genomics revels a genus with tremendous synthesis potential of carbohydrate active enzymes and secondary metabolites.</title>
        <authorList>
            <person name="Sorensen T."/>
        </authorList>
    </citation>
    <scope>NUCLEOTIDE SEQUENCE [LARGE SCALE GENOMIC DNA]</scope>
    <source>
        <strain evidence="11 12">CBS 135458</strain>
    </source>
</reference>
<keyword evidence="12" id="KW-1185">Reference proteome</keyword>
<feature type="active site" description="Proton acceptor; for dehydratase activity" evidence="7">
    <location>
        <position position="972"/>
    </location>
</feature>
<feature type="domain" description="Ketosynthase family 3 (KS3)" evidence="9">
    <location>
        <begin position="5"/>
        <end position="432"/>
    </location>
</feature>
<keyword evidence="2" id="KW-0597">Phosphoprotein</keyword>
<dbReference type="Pfam" id="PF14765">
    <property type="entry name" value="PS-DH"/>
    <property type="match status" value="1"/>
</dbReference>
<proteinExistence type="predicted"/>
<feature type="domain" description="PKS/mFAS DH" evidence="10">
    <location>
        <begin position="932"/>
        <end position="1253"/>
    </location>
</feature>
<dbReference type="InterPro" id="IPR011032">
    <property type="entry name" value="GroES-like_sf"/>
</dbReference>
<dbReference type="PANTHER" id="PTHR43775:SF29">
    <property type="entry name" value="ASPERFURANONE POLYKETIDE SYNTHASE AFOG-RELATED"/>
    <property type="match status" value="1"/>
</dbReference>
<dbReference type="SMART" id="SM00825">
    <property type="entry name" value="PKS_KS"/>
    <property type="match status" value="1"/>
</dbReference>
<dbReference type="CDD" id="cd00833">
    <property type="entry name" value="PKS"/>
    <property type="match status" value="1"/>
</dbReference>
<dbReference type="InterPro" id="IPR056501">
    <property type="entry name" value="NAD-bd_HRPKS_sdrA"/>
</dbReference>
<dbReference type="SUPFAM" id="SSF52151">
    <property type="entry name" value="FabD/lysophospholipase-like"/>
    <property type="match status" value="1"/>
</dbReference>
<dbReference type="InterPro" id="IPR020807">
    <property type="entry name" value="PKS_DH"/>
</dbReference>
<dbReference type="Pfam" id="PF13489">
    <property type="entry name" value="Methyltransf_23"/>
    <property type="match status" value="1"/>
</dbReference>
<feature type="region of interest" description="N-terminal hotdog fold" evidence="7">
    <location>
        <begin position="932"/>
        <end position="1070"/>
    </location>
</feature>
<dbReference type="InterPro" id="IPR001227">
    <property type="entry name" value="Ac_transferase_dom_sf"/>
</dbReference>
<dbReference type="Gene3D" id="1.10.1200.10">
    <property type="entry name" value="ACP-like"/>
    <property type="match status" value="1"/>
</dbReference>
<dbReference type="InterPro" id="IPR029063">
    <property type="entry name" value="SAM-dependent_MTases_sf"/>
</dbReference>
<dbReference type="InterPro" id="IPR016035">
    <property type="entry name" value="Acyl_Trfase/lysoPLipase"/>
</dbReference>
<keyword evidence="4" id="KW-0560">Oxidoreductase</keyword>
<evidence type="ECO:0000259" key="8">
    <source>
        <dbReference type="PROSITE" id="PS50075"/>
    </source>
</evidence>
<evidence type="ECO:0000256" key="6">
    <source>
        <dbReference type="ARBA" id="ARBA00023315"/>
    </source>
</evidence>
<dbReference type="SUPFAM" id="SSF55048">
    <property type="entry name" value="Probable ACP-binding domain of malonyl-CoA ACP transacylase"/>
    <property type="match status" value="1"/>
</dbReference>
<dbReference type="SUPFAM" id="SSF53901">
    <property type="entry name" value="Thiolase-like"/>
    <property type="match status" value="1"/>
</dbReference>
<dbReference type="Gene3D" id="3.40.47.10">
    <property type="match status" value="1"/>
</dbReference>
<dbReference type="SMART" id="SM00823">
    <property type="entry name" value="PKS_PP"/>
    <property type="match status" value="1"/>
</dbReference>
<dbReference type="EMBL" id="JAQQWL010000006">
    <property type="protein sequence ID" value="KAK8069862.1"/>
    <property type="molecule type" value="Genomic_DNA"/>
</dbReference>
<accession>A0ABR1VG53</accession>
<gene>
    <name evidence="11" type="ORF">PG994_006478</name>
</gene>
<dbReference type="InterPro" id="IPR018201">
    <property type="entry name" value="Ketoacyl_synth_AS"/>
</dbReference>
<dbReference type="InterPro" id="IPR009081">
    <property type="entry name" value="PP-bd_ACP"/>
</dbReference>
<evidence type="ECO:0000313" key="11">
    <source>
        <dbReference type="EMBL" id="KAK8069862.1"/>
    </source>
</evidence>
<dbReference type="InterPro" id="IPR036291">
    <property type="entry name" value="NAD(P)-bd_dom_sf"/>
</dbReference>
<evidence type="ECO:0000256" key="4">
    <source>
        <dbReference type="ARBA" id="ARBA00023002"/>
    </source>
</evidence>
<dbReference type="InterPro" id="IPR014030">
    <property type="entry name" value="Ketoacyl_synth_N"/>
</dbReference>
<dbReference type="PROSITE" id="PS50075">
    <property type="entry name" value="CARRIER"/>
    <property type="match status" value="1"/>
</dbReference>
<evidence type="ECO:0000256" key="7">
    <source>
        <dbReference type="PROSITE-ProRule" id="PRU01363"/>
    </source>
</evidence>
<dbReference type="Pfam" id="PF13602">
    <property type="entry name" value="ADH_zinc_N_2"/>
    <property type="match status" value="1"/>
</dbReference>
<name>A0ABR1VG53_9PEZI</name>
<dbReference type="GeneID" id="92090950"/>
<evidence type="ECO:0000256" key="2">
    <source>
        <dbReference type="ARBA" id="ARBA00022553"/>
    </source>
</evidence>
<dbReference type="SUPFAM" id="SSF53335">
    <property type="entry name" value="S-adenosyl-L-methionine-dependent methyltransferases"/>
    <property type="match status" value="1"/>
</dbReference>
<dbReference type="InterPro" id="IPR036736">
    <property type="entry name" value="ACP-like_sf"/>
</dbReference>
<dbReference type="InterPro" id="IPR020806">
    <property type="entry name" value="PKS_PP-bd"/>
</dbReference>
<dbReference type="InterPro" id="IPR016039">
    <property type="entry name" value="Thiolase-like"/>
</dbReference>
<dbReference type="SMART" id="SM00827">
    <property type="entry name" value="PKS_AT"/>
    <property type="match status" value="1"/>
</dbReference>
<comment type="caution">
    <text evidence="11">The sequence shown here is derived from an EMBL/GenBank/DDBJ whole genome shotgun (WGS) entry which is preliminary data.</text>
</comment>